<evidence type="ECO:0000256" key="9">
    <source>
        <dbReference type="SAM" id="Phobius"/>
    </source>
</evidence>
<evidence type="ECO:0000313" key="12">
    <source>
        <dbReference type="EMBL" id="SNZ20505.1"/>
    </source>
</evidence>
<keyword evidence="4" id="KW-0547">Nucleotide-binding</keyword>
<dbReference type="FunFam" id="3.40.50.300:FF:000218">
    <property type="entry name" value="Multidrug ABC transporter ATP-binding protein"/>
    <property type="match status" value="1"/>
</dbReference>
<keyword evidence="3 9" id="KW-0812">Transmembrane</keyword>
<evidence type="ECO:0000256" key="5">
    <source>
        <dbReference type="ARBA" id="ARBA00022840"/>
    </source>
</evidence>
<dbReference type="Proteomes" id="UP000219439">
    <property type="component" value="Unassembled WGS sequence"/>
</dbReference>
<dbReference type="OrthoDB" id="9804259at2"/>
<proteinExistence type="inferred from homology"/>
<feature type="transmembrane region" description="Helical" evidence="9">
    <location>
        <begin position="75"/>
        <end position="105"/>
    </location>
</feature>
<dbReference type="InterPro" id="IPR017871">
    <property type="entry name" value="ABC_transporter-like_CS"/>
</dbReference>
<keyword evidence="6 9" id="KW-1133">Transmembrane helix</keyword>
<comment type="function">
    <text evidence="8">Part of an ABC transporter complex. Transmembrane domains (TMD) form a pore in the inner membrane and the ATP-binding domain (NBD) is responsible for energy generation.</text>
</comment>
<dbReference type="SUPFAM" id="SSF90123">
    <property type="entry name" value="ABC transporter transmembrane region"/>
    <property type="match status" value="1"/>
</dbReference>
<dbReference type="SMART" id="SM00382">
    <property type="entry name" value="AAA"/>
    <property type="match status" value="1"/>
</dbReference>
<dbReference type="InterPro" id="IPR003593">
    <property type="entry name" value="AAA+_ATPase"/>
</dbReference>
<reference evidence="12 13" key="1">
    <citation type="submission" date="2017-09" db="EMBL/GenBank/DDBJ databases">
        <authorList>
            <person name="Ehlers B."/>
            <person name="Leendertz F.H."/>
        </authorList>
    </citation>
    <scope>NUCLEOTIDE SEQUENCE [LARGE SCALE GENOMIC DNA]</scope>
    <source>
        <strain evidence="12 13">DSM 18289</strain>
    </source>
</reference>
<dbReference type="CDD" id="cd18552">
    <property type="entry name" value="ABC_6TM_MsbA_like"/>
    <property type="match status" value="1"/>
</dbReference>
<feature type="domain" description="ABC transmembrane type-1" evidence="11">
    <location>
        <begin position="36"/>
        <end position="318"/>
    </location>
</feature>
<accession>A0A285PFK9</accession>
<evidence type="ECO:0000256" key="2">
    <source>
        <dbReference type="ARBA" id="ARBA00005417"/>
    </source>
</evidence>
<evidence type="ECO:0000313" key="13">
    <source>
        <dbReference type="Proteomes" id="UP000219439"/>
    </source>
</evidence>
<dbReference type="Pfam" id="PF00664">
    <property type="entry name" value="ABC_membrane"/>
    <property type="match status" value="1"/>
</dbReference>
<evidence type="ECO:0000259" key="11">
    <source>
        <dbReference type="PROSITE" id="PS50929"/>
    </source>
</evidence>
<keyword evidence="13" id="KW-1185">Reference proteome</keyword>
<evidence type="ECO:0000256" key="1">
    <source>
        <dbReference type="ARBA" id="ARBA00004651"/>
    </source>
</evidence>
<keyword evidence="5 12" id="KW-0067">ATP-binding</keyword>
<dbReference type="InterPro" id="IPR039421">
    <property type="entry name" value="Type_1_exporter"/>
</dbReference>
<dbReference type="PANTHER" id="PTHR43394">
    <property type="entry name" value="ATP-DEPENDENT PERMEASE MDL1, MITOCHONDRIAL"/>
    <property type="match status" value="1"/>
</dbReference>
<dbReference type="GO" id="GO:0016887">
    <property type="term" value="F:ATP hydrolysis activity"/>
    <property type="evidence" value="ECO:0007669"/>
    <property type="project" value="InterPro"/>
</dbReference>
<protein>
    <submittedName>
        <fullName evidence="12">ATP-binding cassette, subfamily B</fullName>
    </submittedName>
</protein>
<keyword evidence="7 9" id="KW-0472">Membrane</keyword>
<feature type="domain" description="ABC transporter" evidence="10">
    <location>
        <begin position="352"/>
        <end position="586"/>
    </location>
</feature>
<dbReference type="GO" id="GO:0005524">
    <property type="term" value="F:ATP binding"/>
    <property type="evidence" value="ECO:0007669"/>
    <property type="project" value="UniProtKB-KW"/>
</dbReference>
<evidence type="ECO:0000256" key="6">
    <source>
        <dbReference type="ARBA" id="ARBA00022989"/>
    </source>
</evidence>
<organism evidence="12 13">
    <name type="scientific">Cohaesibacter gelatinilyticus</name>
    <dbReference type="NCBI Taxonomy" id="372072"/>
    <lineage>
        <taxon>Bacteria</taxon>
        <taxon>Pseudomonadati</taxon>
        <taxon>Pseudomonadota</taxon>
        <taxon>Alphaproteobacteria</taxon>
        <taxon>Hyphomicrobiales</taxon>
        <taxon>Cohaesibacteraceae</taxon>
    </lineage>
</organism>
<dbReference type="PANTHER" id="PTHR43394:SF1">
    <property type="entry name" value="ATP-BINDING CASSETTE SUB-FAMILY B MEMBER 10, MITOCHONDRIAL"/>
    <property type="match status" value="1"/>
</dbReference>
<evidence type="ECO:0000256" key="3">
    <source>
        <dbReference type="ARBA" id="ARBA00022692"/>
    </source>
</evidence>
<dbReference type="EMBL" id="OBEL01000005">
    <property type="protein sequence ID" value="SNZ20505.1"/>
    <property type="molecule type" value="Genomic_DNA"/>
</dbReference>
<feature type="transmembrane region" description="Helical" evidence="9">
    <location>
        <begin position="35"/>
        <end position="55"/>
    </location>
</feature>
<sequence length="590" mass="64740">MLAEKWNRFFADQNSSRYLIHRLLSENFRTYARKYALAFVFMGLVAASTALSAWIMRDVVNEIFVDRDFSKVWMISGAVMAIFLVKGFATYGQTVILAVVGNAIVADHQRKLYRHFLSQGADFFHDYPSSELITRISHNAQAARSVLNMLVTSFGRDLFSLIGLILVMIIQDPVMSMIAFFVAPPAIYAVSRLVKRVKKIAKAEFLSLTQITQNMQESALGYRIIRTFGLQTVMGEYMAEAISGVEQRANKIAKLGARTSPLMETLGGIAIALVILYSGYRTIVGGQSPGEFISFLTALLLAYEPAKRLSRLQVGLESGLVGVRLMFEILDRPSKLVEKHEAPALEIDKGSIIFNNVIFSYQQDDPIIKNLSLTVKGGERTALVGPSGGGKSTLLALVQRFYDVSDGSVCIDGQDIRDITLTSLNDHIALVTQDTVLFTGTVGENIAYGRIGASQEEVEQAAKDAFAHDFIMGLPDGYDTLVGENGASLSGGQKQRLAIARAILKDAKIVLLDEATSALDSESEAKVQAAFDRLSEGRTTLVIAHRLSTIRNADKICVIKAGSLMEEGSHDDLMANEAHYAKLVHLQFED</sequence>
<dbReference type="Gene3D" id="1.20.1560.10">
    <property type="entry name" value="ABC transporter type 1, transmembrane domain"/>
    <property type="match status" value="1"/>
</dbReference>
<comment type="similarity">
    <text evidence="2">Belongs to the ABC transporter superfamily.</text>
</comment>
<evidence type="ECO:0000256" key="7">
    <source>
        <dbReference type="ARBA" id="ARBA00023136"/>
    </source>
</evidence>
<dbReference type="SUPFAM" id="SSF52540">
    <property type="entry name" value="P-loop containing nucleoside triphosphate hydrolases"/>
    <property type="match status" value="1"/>
</dbReference>
<dbReference type="PROSITE" id="PS50929">
    <property type="entry name" value="ABC_TM1F"/>
    <property type="match status" value="1"/>
</dbReference>
<feature type="transmembrane region" description="Helical" evidence="9">
    <location>
        <begin position="146"/>
        <end position="170"/>
    </location>
</feature>
<dbReference type="RefSeq" id="WP_097155164.1">
    <property type="nucleotide sequence ID" value="NZ_OBEL01000005.1"/>
</dbReference>
<gene>
    <name evidence="12" type="ORF">SAMN06265368_3609</name>
</gene>
<dbReference type="GO" id="GO:0015421">
    <property type="term" value="F:ABC-type oligopeptide transporter activity"/>
    <property type="evidence" value="ECO:0007669"/>
    <property type="project" value="TreeGrafter"/>
</dbReference>
<name>A0A285PFK9_9HYPH</name>
<evidence type="ECO:0000256" key="8">
    <source>
        <dbReference type="ARBA" id="ARBA00024725"/>
    </source>
</evidence>
<dbReference type="InterPro" id="IPR003439">
    <property type="entry name" value="ABC_transporter-like_ATP-bd"/>
</dbReference>
<dbReference type="PROSITE" id="PS00211">
    <property type="entry name" value="ABC_TRANSPORTER_1"/>
    <property type="match status" value="1"/>
</dbReference>
<comment type="subcellular location">
    <subcellularLocation>
        <location evidence="1">Cell membrane</location>
        <topology evidence="1">Multi-pass membrane protein</topology>
    </subcellularLocation>
</comment>
<dbReference type="InterPro" id="IPR027417">
    <property type="entry name" value="P-loop_NTPase"/>
</dbReference>
<dbReference type="InterPro" id="IPR036640">
    <property type="entry name" value="ABC1_TM_sf"/>
</dbReference>
<dbReference type="CDD" id="cd03249">
    <property type="entry name" value="ABC_MTABC3_MDL1_MDL2"/>
    <property type="match status" value="1"/>
</dbReference>
<evidence type="ECO:0000259" key="10">
    <source>
        <dbReference type="PROSITE" id="PS50893"/>
    </source>
</evidence>
<dbReference type="GO" id="GO:0005886">
    <property type="term" value="C:plasma membrane"/>
    <property type="evidence" value="ECO:0007669"/>
    <property type="project" value="UniProtKB-SubCell"/>
</dbReference>
<evidence type="ECO:0000256" key="4">
    <source>
        <dbReference type="ARBA" id="ARBA00022741"/>
    </source>
</evidence>
<dbReference type="InterPro" id="IPR011527">
    <property type="entry name" value="ABC1_TM_dom"/>
</dbReference>
<dbReference type="PROSITE" id="PS50893">
    <property type="entry name" value="ABC_TRANSPORTER_2"/>
    <property type="match status" value="1"/>
</dbReference>
<dbReference type="Gene3D" id="3.40.50.300">
    <property type="entry name" value="P-loop containing nucleotide triphosphate hydrolases"/>
    <property type="match status" value="1"/>
</dbReference>
<dbReference type="Pfam" id="PF00005">
    <property type="entry name" value="ABC_tran"/>
    <property type="match status" value="1"/>
</dbReference>
<dbReference type="AlphaFoldDB" id="A0A285PFK9"/>